<comment type="caution">
    <text evidence="1">The sequence shown here is derived from an EMBL/GenBank/DDBJ whole genome shotgun (WGS) entry which is preliminary data.</text>
</comment>
<sequence length="144" mass="16599">MSCPTFTLSMYEVKIFHKKVRTSVPVQRYITCLESTYNPILLRDSESYRCIMLFLEVFKLDIKHSLYTVVPWLVPNGYKKRIFWSMTQATTQAACRKLCPSFDIGETSDGSKLINDVGELLMITTWTIAAKVVKFLSIIRLTTL</sequence>
<evidence type="ECO:0000313" key="1">
    <source>
        <dbReference type="EMBL" id="GIY22706.1"/>
    </source>
</evidence>
<dbReference type="EMBL" id="BPLR01008185">
    <property type="protein sequence ID" value="GIY22706.1"/>
    <property type="molecule type" value="Genomic_DNA"/>
</dbReference>
<proteinExistence type="predicted"/>
<organism evidence="1 2">
    <name type="scientific">Caerostris extrusa</name>
    <name type="common">Bark spider</name>
    <name type="synonym">Caerostris bankana</name>
    <dbReference type="NCBI Taxonomy" id="172846"/>
    <lineage>
        <taxon>Eukaryota</taxon>
        <taxon>Metazoa</taxon>
        <taxon>Ecdysozoa</taxon>
        <taxon>Arthropoda</taxon>
        <taxon>Chelicerata</taxon>
        <taxon>Arachnida</taxon>
        <taxon>Araneae</taxon>
        <taxon>Araneomorphae</taxon>
        <taxon>Entelegynae</taxon>
        <taxon>Araneoidea</taxon>
        <taxon>Araneidae</taxon>
        <taxon>Caerostris</taxon>
    </lineage>
</organism>
<accession>A0AAV4RQU2</accession>
<reference evidence="1 2" key="1">
    <citation type="submission" date="2021-06" db="EMBL/GenBank/DDBJ databases">
        <title>Caerostris extrusa draft genome.</title>
        <authorList>
            <person name="Kono N."/>
            <person name="Arakawa K."/>
        </authorList>
    </citation>
    <scope>NUCLEOTIDE SEQUENCE [LARGE SCALE GENOMIC DNA]</scope>
</reference>
<gene>
    <name evidence="1" type="ORF">CEXT_180151</name>
</gene>
<evidence type="ECO:0000313" key="2">
    <source>
        <dbReference type="Proteomes" id="UP001054945"/>
    </source>
</evidence>
<keyword evidence="2" id="KW-1185">Reference proteome</keyword>
<dbReference type="AlphaFoldDB" id="A0AAV4RQU2"/>
<protein>
    <submittedName>
        <fullName evidence="1">Uncharacterized protein</fullName>
    </submittedName>
</protein>
<dbReference type="Proteomes" id="UP001054945">
    <property type="component" value="Unassembled WGS sequence"/>
</dbReference>
<name>A0AAV4RQU2_CAEEX</name>